<dbReference type="EMBL" id="KV003883">
    <property type="protein sequence ID" value="KZV36483.1"/>
    <property type="molecule type" value="Genomic_DNA"/>
</dbReference>
<evidence type="ECO:0000256" key="5">
    <source>
        <dbReference type="ARBA" id="ARBA00057804"/>
    </source>
</evidence>
<evidence type="ECO:0000256" key="3">
    <source>
        <dbReference type="ARBA" id="ARBA00023125"/>
    </source>
</evidence>
<comment type="subcellular location">
    <subcellularLocation>
        <location evidence="1">Nucleus</location>
    </subcellularLocation>
</comment>
<dbReference type="Gene3D" id="1.10.10.60">
    <property type="entry name" value="Homeodomain-like"/>
    <property type="match status" value="2"/>
</dbReference>
<feature type="domain" description="Myb-like" evidence="7">
    <location>
        <begin position="27"/>
        <end position="79"/>
    </location>
</feature>
<dbReference type="PROSITE" id="PS50090">
    <property type="entry name" value="MYB_LIKE"/>
    <property type="match status" value="2"/>
</dbReference>
<name>A0A2Z7BPG7_9LAMI</name>
<dbReference type="InterPro" id="IPR015495">
    <property type="entry name" value="Myb_TF_plants"/>
</dbReference>
<dbReference type="PROSITE" id="PS51294">
    <property type="entry name" value="HTH_MYB"/>
    <property type="match status" value="2"/>
</dbReference>
<dbReference type="FunFam" id="1.10.10.60:FF:000001">
    <property type="entry name" value="MYB-related transcription factor"/>
    <property type="match status" value="1"/>
</dbReference>
<evidence type="ECO:0000256" key="1">
    <source>
        <dbReference type="ARBA" id="ARBA00004123"/>
    </source>
</evidence>
<dbReference type="Pfam" id="PF00249">
    <property type="entry name" value="Myb_DNA-binding"/>
    <property type="match status" value="2"/>
</dbReference>
<dbReference type="InterPro" id="IPR009057">
    <property type="entry name" value="Homeodomain-like_sf"/>
</dbReference>
<dbReference type="Proteomes" id="UP000250235">
    <property type="component" value="Unassembled WGS sequence"/>
</dbReference>
<dbReference type="AlphaFoldDB" id="A0A2Z7BPG7"/>
<protein>
    <submittedName>
        <fullName evidence="9">Uncharacterized protein</fullName>
    </submittedName>
</protein>
<dbReference type="InterPro" id="IPR017930">
    <property type="entry name" value="Myb_dom"/>
</dbReference>
<dbReference type="PANTHER" id="PTHR10641:SF1387">
    <property type="entry name" value="OS08G0486300 PROTEIN"/>
    <property type="match status" value="1"/>
</dbReference>
<sequence length="311" mass="35278">MVKKRDKRKEDESRKKKKNGRMACCEKEGIRKGAWTSEEDRILVDFITQNGYGAWRNLPKIAGLLRCGKSCRLRWINYLRPNIRRGPFSTVEEKMIMDLHGTLGNKWAAIASHLPGRTDNDIKNFWNSHLRKRFTSIDSNQPAPSMSVDTNLESPLSYQMVQSESIQLEVKSYPSNDEQLTLSETKSEVDFFLRLWNSGVGESFRKIKECSSEWISHTSSHSPASQTSSLTKVESSSIATNQLSKSMASQNVEPWSYRKEADVFAACSDLPKSYEFDESADVMLQLLLEFPAGGVDMGFFQESFNNVSASI</sequence>
<dbReference type="PANTHER" id="PTHR10641">
    <property type="entry name" value="MYB FAMILY TRANSCRIPTION FACTOR"/>
    <property type="match status" value="1"/>
</dbReference>
<keyword evidence="2" id="KW-0677">Repeat</keyword>
<evidence type="ECO:0000256" key="4">
    <source>
        <dbReference type="ARBA" id="ARBA00023242"/>
    </source>
</evidence>
<accession>A0A2Z7BPG7</accession>
<dbReference type="SMART" id="SM00717">
    <property type="entry name" value="SANT"/>
    <property type="match status" value="2"/>
</dbReference>
<evidence type="ECO:0000256" key="6">
    <source>
        <dbReference type="SAM" id="MobiDB-lite"/>
    </source>
</evidence>
<feature type="region of interest" description="Disordered" evidence="6">
    <location>
        <begin position="1"/>
        <end position="22"/>
    </location>
</feature>
<organism evidence="9 10">
    <name type="scientific">Dorcoceras hygrometricum</name>
    <dbReference type="NCBI Taxonomy" id="472368"/>
    <lineage>
        <taxon>Eukaryota</taxon>
        <taxon>Viridiplantae</taxon>
        <taxon>Streptophyta</taxon>
        <taxon>Embryophyta</taxon>
        <taxon>Tracheophyta</taxon>
        <taxon>Spermatophyta</taxon>
        <taxon>Magnoliopsida</taxon>
        <taxon>eudicotyledons</taxon>
        <taxon>Gunneridae</taxon>
        <taxon>Pentapetalae</taxon>
        <taxon>asterids</taxon>
        <taxon>lamiids</taxon>
        <taxon>Lamiales</taxon>
        <taxon>Gesneriaceae</taxon>
        <taxon>Didymocarpoideae</taxon>
        <taxon>Trichosporeae</taxon>
        <taxon>Loxocarpinae</taxon>
        <taxon>Dorcoceras</taxon>
    </lineage>
</organism>
<dbReference type="OrthoDB" id="2143914at2759"/>
<dbReference type="CDD" id="cd00167">
    <property type="entry name" value="SANT"/>
    <property type="match status" value="2"/>
</dbReference>
<evidence type="ECO:0000313" key="10">
    <source>
        <dbReference type="Proteomes" id="UP000250235"/>
    </source>
</evidence>
<proteinExistence type="predicted"/>
<dbReference type="GO" id="GO:0005634">
    <property type="term" value="C:nucleus"/>
    <property type="evidence" value="ECO:0007669"/>
    <property type="project" value="UniProtKB-SubCell"/>
</dbReference>
<keyword evidence="3" id="KW-0238">DNA-binding</keyword>
<dbReference type="SUPFAM" id="SSF46689">
    <property type="entry name" value="Homeodomain-like"/>
    <property type="match status" value="1"/>
</dbReference>
<reference evidence="9 10" key="1">
    <citation type="journal article" date="2015" name="Proc. Natl. Acad. Sci. U.S.A.">
        <title>The resurrection genome of Boea hygrometrica: A blueprint for survival of dehydration.</title>
        <authorList>
            <person name="Xiao L."/>
            <person name="Yang G."/>
            <person name="Zhang L."/>
            <person name="Yang X."/>
            <person name="Zhao S."/>
            <person name="Ji Z."/>
            <person name="Zhou Q."/>
            <person name="Hu M."/>
            <person name="Wang Y."/>
            <person name="Chen M."/>
            <person name="Xu Y."/>
            <person name="Jin H."/>
            <person name="Xiao X."/>
            <person name="Hu G."/>
            <person name="Bao F."/>
            <person name="Hu Y."/>
            <person name="Wan P."/>
            <person name="Li L."/>
            <person name="Deng X."/>
            <person name="Kuang T."/>
            <person name="Xiang C."/>
            <person name="Zhu J.K."/>
            <person name="Oliver M.J."/>
            <person name="He Y."/>
        </authorList>
    </citation>
    <scope>NUCLEOTIDE SEQUENCE [LARGE SCALE GENOMIC DNA]</scope>
    <source>
        <strain evidence="10">cv. XS01</strain>
    </source>
</reference>
<evidence type="ECO:0000259" key="7">
    <source>
        <dbReference type="PROSITE" id="PS50090"/>
    </source>
</evidence>
<feature type="domain" description="HTH myb-type" evidence="8">
    <location>
        <begin position="27"/>
        <end position="83"/>
    </location>
</feature>
<comment type="function">
    <text evidence="5">Transcription factor.</text>
</comment>
<gene>
    <name evidence="9" type="ORF">F511_15988</name>
</gene>
<keyword evidence="10" id="KW-1185">Reference proteome</keyword>
<feature type="domain" description="HTH myb-type" evidence="8">
    <location>
        <begin position="84"/>
        <end position="134"/>
    </location>
</feature>
<evidence type="ECO:0000259" key="8">
    <source>
        <dbReference type="PROSITE" id="PS51294"/>
    </source>
</evidence>
<feature type="domain" description="Myb-like" evidence="7">
    <location>
        <begin position="80"/>
        <end position="130"/>
    </location>
</feature>
<dbReference type="GO" id="GO:0003677">
    <property type="term" value="F:DNA binding"/>
    <property type="evidence" value="ECO:0007669"/>
    <property type="project" value="UniProtKB-KW"/>
</dbReference>
<evidence type="ECO:0000256" key="2">
    <source>
        <dbReference type="ARBA" id="ARBA00022737"/>
    </source>
</evidence>
<dbReference type="InterPro" id="IPR001005">
    <property type="entry name" value="SANT/Myb"/>
</dbReference>
<keyword evidence="4" id="KW-0539">Nucleus</keyword>
<evidence type="ECO:0000313" key="9">
    <source>
        <dbReference type="EMBL" id="KZV36483.1"/>
    </source>
</evidence>